<dbReference type="PANTHER" id="PTHR43420:SF47">
    <property type="entry name" value="N-ACETYLTRANSFERASE DOMAIN-CONTAINING PROTEIN"/>
    <property type="match status" value="1"/>
</dbReference>
<dbReference type="PANTHER" id="PTHR43420">
    <property type="entry name" value="ACETYLTRANSFERASE"/>
    <property type="match status" value="1"/>
</dbReference>
<evidence type="ECO:0000313" key="5">
    <source>
        <dbReference type="Proteomes" id="UP000217889"/>
    </source>
</evidence>
<keyword evidence="5" id="KW-1185">Reference proteome</keyword>
<dbReference type="InterPro" id="IPR016181">
    <property type="entry name" value="Acyl_CoA_acyltransferase"/>
</dbReference>
<dbReference type="Gene3D" id="3.40.630.30">
    <property type="match status" value="1"/>
</dbReference>
<evidence type="ECO:0000256" key="1">
    <source>
        <dbReference type="ARBA" id="ARBA00022679"/>
    </source>
</evidence>
<organism evidence="4 5">
    <name type="scientific">Brachybacterium ginsengisoli</name>
    <dbReference type="NCBI Taxonomy" id="1331682"/>
    <lineage>
        <taxon>Bacteria</taxon>
        <taxon>Bacillati</taxon>
        <taxon>Actinomycetota</taxon>
        <taxon>Actinomycetes</taxon>
        <taxon>Micrococcales</taxon>
        <taxon>Dermabacteraceae</taxon>
        <taxon>Brachybacterium</taxon>
    </lineage>
</organism>
<protein>
    <submittedName>
        <fullName evidence="4">GNAT family N-acetyltransferase</fullName>
    </submittedName>
</protein>
<feature type="domain" description="N-acetyltransferase" evidence="3">
    <location>
        <begin position="204"/>
        <end position="355"/>
    </location>
</feature>
<dbReference type="CDD" id="cd04301">
    <property type="entry name" value="NAT_SF"/>
    <property type="match status" value="1"/>
</dbReference>
<reference evidence="4 5" key="1">
    <citation type="journal article" date="2014" name="Int. J. Syst. Evol. Microbiol.">
        <title>Brachybacterium ginsengisoli sp. nov., isolated from soil of a ginseng field.</title>
        <authorList>
            <person name="Hoang V.A."/>
            <person name="Kim Y.J."/>
            <person name="Nguyen N.L."/>
            <person name="Yang D.C."/>
        </authorList>
    </citation>
    <scope>NUCLEOTIDE SEQUENCE [LARGE SCALE GENOMIC DNA]</scope>
    <source>
        <strain evidence="4 5">DCY80</strain>
    </source>
</reference>
<dbReference type="AlphaFoldDB" id="A0A291GZD0"/>
<sequence length="358" mass="39122">MLLSDHFPPSLPAALASRLPGEEDVAPLAALLTADQRTHTPGAEVTEDALRSRLVGLRSWARRQVVVVPAATDGSATDAPPVAWISIEDRAAGRSDVQWAVARDLPDRDAVAAALLDWADEAGGSFARHRGVPTTQLDATANSLDTDRSRLLAAAGYEHVRTWLHMRRPVQAEEASSLPAPRAGTRVRRVHLHPSGLPVAQDVTTVHRMLEESFADHWGSYRESFAEFVQRLVEVPQEADWDHWWIAEVEREGRWLPAGGLVAARQGPRDGLGEGTYLEYLGVHRSARGHGVAKSLLRAAFADAARRGRTRVELEVDADSPTGADGLYEAMGFTTFEQTQTWHARAEAHPSRLLEPPA</sequence>
<evidence type="ECO:0000313" key="4">
    <source>
        <dbReference type="EMBL" id="ATG55502.1"/>
    </source>
</evidence>
<dbReference type="SUPFAM" id="SSF55729">
    <property type="entry name" value="Acyl-CoA N-acyltransferases (Nat)"/>
    <property type="match status" value="1"/>
</dbReference>
<dbReference type="KEGG" id="bgg:CFK41_12510"/>
<dbReference type="GO" id="GO:0016747">
    <property type="term" value="F:acyltransferase activity, transferring groups other than amino-acyl groups"/>
    <property type="evidence" value="ECO:0007669"/>
    <property type="project" value="InterPro"/>
</dbReference>
<dbReference type="OrthoDB" id="9799092at2"/>
<gene>
    <name evidence="4" type="ORF">CFK41_12510</name>
</gene>
<name>A0A291GZD0_9MICO</name>
<dbReference type="Proteomes" id="UP000217889">
    <property type="component" value="Chromosome"/>
</dbReference>
<dbReference type="PROSITE" id="PS51186">
    <property type="entry name" value="GNAT"/>
    <property type="match status" value="1"/>
</dbReference>
<evidence type="ECO:0000256" key="2">
    <source>
        <dbReference type="ARBA" id="ARBA00023315"/>
    </source>
</evidence>
<dbReference type="InterPro" id="IPR000182">
    <property type="entry name" value="GNAT_dom"/>
</dbReference>
<proteinExistence type="predicted"/>
<dbReference type="EMBL" id="CP023564">
    <property type="protein sequence ID" value="ATG55502.1"/>
    <property type="molecule type" value="Genomic_DNA"/>
</dbReference>
<dbReference type="InterPro" id="IPR050680">
    <property type="entry name" value="YpeA/RimI_acetyltransf"/>
</dbReference>
<keyword evidence="2" id="KW-0012">Acyltransferase</keyword>
<dbReference type="Pfam" id="PF00583">
    <property type="entry name" value="Acetyltransf_1"/>
    <property type="match status" value="1"/>
</dbReference>
<dbReference type="RefSeq" id="WP_096799962.1">
    <property type="nucleotide sequence ID" value="NZ_CP023564.1"/>
</dbReference>
<keyword evidence="1 4" id="KW-0808">Transferase</keyword>
<accession>A0A291GZD0</accession>
<evidence type="ECO:0000259" key="3">
    <source>
        <dbReference type="PROSITE" id="PS51186"/>
    </source>
</evidence>